<accession>A0A2I8VIL1</accession>
<dbReference type="RefSeq" id="WP_103425439.1">
    <property type="nucleotide sequence ID" value="NZ_CP026309.1"/>
</dbReference>
<proteinExistence type="predicted"/>
<dbReference type="AlphaFoldDB" id="A0A2I8VIL1"/>
<keyword evidence="1" id="KW-1133">Transmembrane helix</keyword>
<keyword evidence="1" id="KW-0472">Membrane</keyword>
<feature type="transmembrane region" description="Helical" evidence="1">
    <location>
        <begin position="69"/>
        <end position="94"/>
    </location>
</feature>
<feature type="transmembrane region" description="Helical" evidence="1">
    <location>
        <begin position="30"/>
        <end position="49"/>
    </location>
</feature>
<dbReference type="KEGG" id="srub:C2R22_08895"/>
<evidence type="ECO:0000313" key="3">
    <source>
        <dbReference type="Proteomes" id="UP000236584"/>
    </source>
</evidence>
<dbReference type="GeneID" id="35592203"/>
<dbReference type="EMBL" id="CP026309">
    <property type="protein sequence ID" value="AUV81751.1"/>
    <property type="molecule type" value="Genomic_DNA"/>
</dbReference>
<evidence type="ECO:0000313" key="2">
    <source>
        <dbReference type="EMBL" id="AUV81751.1"/>
    </source>
</evidence>
<gene>
    <name evidence="2" type="ORF">C2R22_08895</name>
</gene>
<name>A0A2I8VIL1_9EURY</name>
<protein>
    <submittedName>
        <fullName evidence="2">Uncharacterized protein</fullName>
    </submittedName>
</protein>
<sequence length="101" mass="11068">MRTPWPTKVRREWAALTGGPVSFSWWLLRALFRTAFTVAVFGLMGFLYFDPPVLQAVADGAASPLSLLVVVFTTPAFAGFLALVAVLAFVMPFLPDRDPHA</sequence>
<dbReference type="OrthoDB" id="342077at2157"/>
<keyword evidence="3" id="KW-1185">Reference proteome</keyword>
<organism evidence="2 3">
    <name type="scientific">Salinigranum rubrum</name>
    <dbReference type="NCBI Taxonomy" id="755307"/>
    <lineage>
        <taxon>Archaea</taxon>
        <taxon>Methanobacteriati</taxon>
        <taxon>Methanobacteriota</taxon>
        <taxon>Stenosarchaea group</taxon>
        <taxon>Halobacteria</taxon>
        <taxon>Halobacteriales</taxon>
        <taxon>Haloferacaceae</taxon>
        <taxon>Salinigranum</taxon>
    </lineage>
</organism>
<keyword evidence="1" id="KW-0812">Transmembrane</keyword>
<evidence type="ECO:0000256" key="1">
    <source>
        <dbReference type="SAM" id="Phobius"/>
    </source>
</evidence>
<reference evidence="2 3" key="1">
    <citation type="submission" date="2018-01" db="EMBL/GenBank/DDBJ databases">
        <title>Complete genome sequence of Salinigranum rubrum GX10T, an extremely halophilic archaeon isolated from a marine solar saltern.</title>
        <authorList>
            <person name="Han S."/>
        </authorList>
    </citation>
    <scope>NUCLEOTIDE SEQUENCE [LARGE SCALE GENOMIC DNA]</scope>
    <source>
        <strain evidence="2 3">GX10</strain>
    </source>
</reference>
<dbReference type="Proteomes" id="UP000236584">
    <property type="component" value="Chromosome"/>
</dbReference>